<name>A0A1T0CQZ5_9GAMM</name>
<reference evidence="2 3" key="1">
    <citation type="submission" date="2017-02" db="EMBL/GenBank/DDBJ databases">
        <title>Draft genome sequence of Moraxella porci CCUG 54912T type strain.</title>
        <authorList>
            <person name="Salva-Serra F."/>
            <person name="Engstrom-Jakobsson H."/>
            <person name="Thorell K."/>
            <person name="Jaen-Luchoro D."/>
            <person name="Gonzales-Siles L."/>
            <person name="Karlsson R."/>
            <person name="Yazdan S."/>
            <person name="Boulund F."/>
            <person name="Johnning A."/>
            <person name="Engstrand L."/>
            <person name="Kristiansson E."/>
            <person name="Moore E."/>
        </authorList>
    </citation>
    <scope>NUCLEOTIDE SEQUENCE [LARGE SCALE GENOMIC DNA]</scope>
    <source>
        <strain evidence="2 3">CCUG 54912</strain>
    </source>
</reference>
<evidence type="ECO:0000313" key="2">
    <source>
        <dbReference type="EMBL" id="OOS24775.1"/>
    </source>
</evidence>
<feature type="domain" description="PPM-type phosphatase" evidence="1">
    <location>
        <begin position="2"/>
        <end position="247"/>
    </location>
</feature>
<dbReference type="Proteomes" id="UP000190683">
    <property type="component" value="Unassembled WGS sequence"/>
</dbReference>
<dbReference type="InterPro" id="IPR001932">
    <property type="entry name" value="PPM-type_phosphatase-like_dom"/>
</dbReference>
<dbReference type="PROSITE" id="PS51746">
    <property type="entry name" value="PPM_2"/>
    <property type="match status" value="1"/>
</dbReference>
<evidence type="ECO:0000259" key="1">
    <source>
        <dbReference type="PROSITE" id="PS51746"/>
    </source>
</evidence>
<protein>
    <recommendedName>
        <fullName evidence="1">PPM-type phosphatase domain-containing protein</fullName>
    </recommendedName>
</protein>
<dbReference type="RefSeq" id="WP_078317939.1">
    <property type="nucleotide sequence ID" value="NZ_MUYV01000007.1"/>
</dbReference>
<proteinExistence type="predicted"/>
<dbReference type="InterPro" id="IPR036457">
    <property type="entry name" value="PPM-type-like_dom_sf"/>
</dbReference>
<gene>
    <name evidence="2" type="ORF">B0681_06470</name>
</gene>
<dbReference type="SMART" id="SM00331">
    <property type="entry name" value="PP2C_SIG"/>
    <property type="match status" value="1"/>
</dbReference>
<dbReference type="AlphaFoldDB" id="A0A1T0CQZ5"/>
<dbReference type="SMART" id="SM00332">
    <property type="entry name" value="PP2Cc"/>
    <property type="match status" value="1"/>
</dbReference>
<dbReference type="EMBL" id="MUYV01000007">
    <property type="protein sequence ID" value="OOS24775.1"/>
    <property type="molecule type" value="Genomic_DNA"/>
</dbReference>
<dbReference type="Pfam" id="PF13672">
    <property type="entry name" value="PP2C_2"/>
    <property type="match status" value="1"/>
</dbReference>
<dbReference type="STRING" id="573983.B0681_06470"/>
<evidence type="ECO:0000313" key="3">
    <source>
        <dbReference type="Proteomes" id="UP000190683"/>
    </source>
</evidence>
<organism evidence="2 3">
    <name type="scientific">Moraxella porci DSM 25326</name>
    <dbReference type="NCBI Taxonomy" id="573983"/>
    <lineage>
        <taxon>Bacteria</taxon>
        <taxon>Pseudomonadati</taxon>
        <taxon>Pseudomonadota</taxon>
        <taxon>Gammaproteobacteria</taxon>
        <taxon>Moraxellales</taxon>
        <taxon>Moraxellaceae</taxon>
        <taxon>Moraxella</taxon>
    </lineage>
</organism>
<comment type="caution">
    <text evidence="2">The sequence shown here is derived from an EMBL/GenBank/DDBJ whole genome shotgun (WGS) entry which is preliminary data.</text>
</comment>
<accession>A0A1T0CQZ5</accession>
<keyword evidence="3" id="KW-1185">Reference proteome</keyword>
<sequence>MTYQIQAVNWRGGMAHQQDAVLIAPKIYQHQGRISRCYDAKQFCVAVADGVSASPYSSLASRTLLQLTSAMYADRGAVDFVELQHRLNQALTDDRHDGASSTLVCAYTVGDEIVLQHLGDSRAYHYDGASWACLTQDHSFINELKSDGAASNDDYASCYGALMGYFVVDRMADMSAVELASHQTLSLKSGECLLLCSDGFYEVLQGQFLPMDEAISLKQWLIDSIDQIKQIKPTQQLDNISAVLVRCIQ</sequence>
<dbReference type="SUPFAM" id="SSF81606">
    <property type="entry name" value="PP2C-like"/>
    <property type="match status" value="1"/>
</dbReference>
<dbReference type="Gene3D" id="3.60.40.10">
    <property type="entry name" value="PPM-type phosphatase domain"/>
    <property type="match status" value="1"/>
</dbReference>